<dbReference type="RefSeq" id="WP_126823145.1">
    <property type="nucleotide sequence ID" value="NZ_JBHLWU010000001.1"/>
</dbReference>
<keyword evidence="2" id="KW-1185">Reference proteome</keyword>
<proteinExistence type="predicted"/>
<sequence>MRYNDEIATKILAESHRHVGKLIPHIYTLPHESQLDVKLTAEQLIKEEKIHAKVDTIFNGTCRIIFKK</sequence>
<dbReference type="EMBL" id="NGJZ01000001">
    <property type="protein sequence ID" value="RSU08497.1"/>
    <property type="molecule type" value="Genomic_DNA"/>
</dbReference>
<dbReference type="AlphaFoldDB" id="A0A430AKS3"/>
<name>A0A430AKS3_9ENTE</name>
<organism evidence="1 2">
    <name type="scientific">Vagococcus entomophilus</name>
    <dbReference type="NCBI Taxonomy" id="1160095"/>
    <lineage>
        <taxon>Bacteria</taxon>
        <taxon>Bacillati</taxon>
        <taxon>Bacillota</taxon>
        <taxon>Bacilli</taxon>
        <taxon>Lactobacillales</taxon>
        <taxon>Enterococcaceae</taxon>
        <taxon>Vagococcus</taxon>
    </lineage>
</organism>
<evidence type="ECO:0000313" key="1">
    <source>
        <dbReference type="EMBL" id="RSU08497.1"/>
    </source>
</evidence>
<evidence type="ECO:0000313" key="2">
    <source>
        <dbReference type="Proteomes" id="UP000288669"/>
    </source>
</evidence>
<accession>A0A430AKS3</accession>
<dbReference type="Proteomes" id="UP000288669">
    <property type="component" value="Unassembled WGS sequence"/>
</dbReference>
<reference evidence="1 2" key="1">
    <citation type="submission" date="2017-05" db="EMBL/GenBank/DDBJ databases">
        <title>Vagococcus spp. assemblies.</title>
        <authorList>
            <person name="Gulvik C.A."/>
        </authorList>
    </citation>
    <scope>NUCLEOTIDE SEQUENCE [LARGE SCALE GENOMIC DNA]</scope>
    <source>
        <strain evidence="1 2">DSM 24756</strain>
    </source>
</reference>
<comment type="caution">
    <text evidence="1">The sequence shown here is derived from an EMBL/GenBank/DDBJ whole genome shotgun (WGS) entry which is preliminary data.</text>
</comment>
<protein>
    <submittedName>
        <fullName evidence="1">Uncharacterized protein</fullName>
    </submittedName>
</protein>
<gene>
    <name evidence="1" type="ORF">CBF30_04470</name>
</gene>